<name>A0A1M5X6E0_9BRAD</name>
<accession>A0A1M5X6E0</accession>
<dbReference type="EMBL" id="LT670817">
    <property type="protein sequence ID" value="SHH95212.1"/>
    <property type="molecule type" value="Genomic_DNA"/>
</dbReference>
<dbReference type="OrthoDB" id="8233832at2"/>
<evidence type="ECO:0000313" key="3">
    <source>
        <dbReference type="EMBL" id="SHH95212.1"/>
    </source>
</evidence>
<keyword evidence="2" id="KW-0732">Signal</keyword>
<proteinExistence type="predicted"/>
<reference evidence="3 4" key="1">
    <citation type="submission" date="2016-11" db="EMBL/GenBank/DDBJ databases">
        <authorList>
            <person name="Jaros S."/>
            <person name="Januszkiewicz K."/>
            <person name="Wedrychowicz H."/>
        </authorList>
    </citation>
    <scope>NUCLEOTIDE SEQUENCE [LARGE SCALE GENOMIC DNA]</scope>
    <source>
        <strain evidence="3 4">GAS138</strain>
    </source>
</reference>
<feature type="signal peptide" evidence="2">
    <location>
        <begin position="1"/>
        <end position="22"/>
    </location>
</feature>
<evidence type="ECO:0000313" key="4">
    <source>
        <dbReference type="Proteomes" id="UP000189796"/>
    </source>
</evidence>
<feature type="compositionally biased region" description="Pro residues" evidence="1">
    <location>
        <begin position="139"/>
        <end position="157"/>
    </location>
</feature>
<dbReference type="RefSeq" id="WP_079605330.1">
    <property type="nucleotide sequence ID" value="NZ_LT670817.1"/>
</dbReference>
<organism evidence="3 4">
    <name type="scientific">Bradyrhizobium erythrophlei</name>
    <dbReference type="NCBI Taxonomy" id="1437360"/>
    <lineage>
        <taxon>Bacteria</taxon>
        <taxon>Pseudomonadati</taxon>
        <taxon>Pseudomonadota</taxon>
        <taxon>Alphaproteobacteria</taxon>
        <taxon>Hyphomicrobiales</taxon>
        <taxon>Nitrobacteraceae</taxon>
        <taxon>Bradyrhizobium</taxon>
    </lineage>
</organism>
<feature type="chain" id="PRO_5012500117" description="Peptidase propeptide and YPEB domain-containing protein" evidence="2">
    <location>
        <begin position="23"/>
        <end position="247"/>
    </location>
</feature>
<protein>
    <recommendedName>
        <fullName evidence="5">Peptidase propeptide and YPEB domain-containing protein</fullName>
    </recommendedName>
</protein>
<feature type="region of interest" description="Disordered" evidence="1">
    <location>
        <begin position="133"/>
        <end position="247"/>
    </location>
</feature>
<dbReference type="Proteomes" id="UP000189796">
    <property type="component" value="Chromosome I"/>
</dbReference>
<evidence type="ECO:0000256" key="2">
    <source>
        <dbReference type="SAM" id="SignalP"/>
    </source>
</evidence>
<evidence type="ECO:0000256" key="1">
    <source>
        <dbReference type="SAM" id="MobiDB-lite"/>
    </source>
</evidence>
<gene>
    <name evidence="3" type="ORF">SAMN05443248_7053</name>
</gene>
<feature type="compositionally biased region" description="Low complexity" evidence="1">
    <location>
        <begin position="192"/>
        <end position="211"/>
    </location>
</feature>
<dbReference type="AlphaFoldDB" id="A0A1M5X6E0"/>
<evidence type="ECO:0008006" key="5">
    <source>
        <dbReference type="Google" id="ProtNLM"/>
    </source>
</evidence>
<sequence>MKLYTGWVMSAGLVLAATAAHAQTLAPYGIGRSPYAAVSDFDGPYAAVPQEAPAPRYYPYGPALLPPPEIYAIVRQSGFSPLGIPHQRGLVYIIAVIDPGGDDGRLVIDARTGRIIRFMPAYRMGDNFSEDMTATYSPVGPPPISAVRGPPRPPLPIPGARVASRTPSVPVPRAAPLRAGEVPRAGEVKPLAAGPTSAPAQQSAAVQPKPAEAGLAPAQATSPAVVEAKPAPQIQPTQEMPKVQGLE</sequence>